<protein>
    <recommendedName>
        <fullName evidence="1">Lactose phosphotransferase system repressor</fullName>
    </recommendedName>
</protein>
<dbReference type="RefSeq" id="WP_053994162.1">
    <property type="nucleotide sequence ID" value="NZ_CP065643.1"/>
</dbReference>
<dbReference type="Gene3D" id="3.40.50.1360">
    <property type="match status" value="1"/>
</dbReference>
<dbReference type="InterPro" id="IPR050313">
    <property type="entry name" value="Carb_Metab_HTH_regulators"/>
</dbReference>
<dbReference type="PANTHER" id="PTHR30363">
    <property type="entry name" value="HTH-TYPE TRANSCRIPTIONAL REGULATOR SRLR-RELATED"/>
    <property type="match status" value="1"/>
</dbReference>
<dbReference type="PANTHER" id="PTHR30363:SF4">
    <property type="entry name" value="GLYCEROL-3-PHOSPHATE REGULON REPRESSOR"/>
    <property type="match status" value="1"/>
</dbReference>
<dbReference type="InterPro" id="IPR036388">
    <property type="entry name" value="WH-like_DNA-bd_sf"/>
</dbReference>
<dbReference type="PATRIC" id="fig|33935.3.peg.683"/>
<dbReference type="SMART" id="SM00420">
    <property type="entry name" value="HTH_DEOR"/>
    <property type="match status" value="1"/>
</dbReference>
<evidence type="ECO:0000313" key="9">
    <source>
        <dbReference type="Proteomes" id="UP000037977"/>
    </source>
</evidence>
<evidence type="ECO:0000313" key="8">
    <source>
        <dbReference type="EMBL" id="KOY82924.1"/>
    </source>
</evidence>
<feature type="domain" description="HTH deoR-type" evidence="7">
    <location>
        <begin position="3"/>
        <end position="58"/>
    </location>
</feature>
<dbReference type="PROSITE" id="PS51000">
    <property type="entry name" value="HTH_DEOR_2"/>
    <property type="match status" value="1"/>
</dbReference>
<dbReference type="Proteomes" id="UP000037977">
    <property type="component" value="Unassembled WGS sequence"/>
</dbReference>
<dbReference type="InterPro" id="IPR018356">
    <property type="entry name" value="Tscrpt_reg_HTH_DeoR_CS"/>
</dbReference>
<dbReference type="SMART" id="SM01134">
    <property type="entry name" value="DeoRC"/>
    <property type="match status" value="1"/>
</dbReference>
<dbReference type="AlphaFoldDB" id="A0A0N0CWC4"/>
<dbReference type="EMBL" id="LGCI01000005">
    <property type="protein sequence ID" value="KOY82924.1"/>
    <property type="molecule type" value="Genomic_DNA"/>
</dbReference>
<keyword evidence="4" id="KW-0238">DNA-binding</keyword>
<keyword evidence="3" id="KW-0805">Transcription regulation</keyword>
<evidence type="ECO:0000259" key="7">
    <source>
        <dbReference type="PROSITE" id="PS51000"/>
    </source>
</evidence>
<dbReference type="GO" id="GO:0003677">
    <property type="term" value="F:DNA binding"/>
    <property type="evidence" value="ECO:0007669"/>
    <property type="project" value="UniProtKB-KW"/>
</dbReference>
<dbReference type="OrthoDB" id="9797223at2"/>
<dbReference type="PRINTS" id="PR00037">
    <property type="entry name" value="HTHLACR"/>
</dbReference>
<dbReference type="STRING" id="33935.ADM90_06280"/>
<sequence length="254" mass="28661">MLPQERQHEIMEQLQKKHIVKIADISKILNVTRETIRKDLYELEARGLVHKIHGGAIINKANNETSYVHRKIINEVEKRSIAKQAAQFVEDGDILYIDYGTTTLFFTQEILKKKGLTVVTNSLPVANELMAHSMFDVIVIGGHLRKNEKSLSGPIACRGIEKINVDKGFFSIGAVDIDAGYTNIHVGETEISRLMLKHSHRKFLMADYSKFNKVARNKVAAIEEIEVLITDVKTNQTILAQIEGKNTIIVVCEE</sequence>
<organism evidence="8 9">
    <name type="scientific">Lysinibacillus macroides</name>
    <dbReference type="NCBI Taxonomy" id="33935"/>
    <lineage>
        <taxon>Bacteria</taxon>
        <taxon>Bacillati</taxon>
        <taxon>Bacillota</taxon>
        <taxon>Bacilli</taxon>
        <taxon>Bacillales</taxon>
        <taxon>Bacillaceae</taxon>
        <taxon>Lysinibacillus</taxon>
    </lineage>
</organism>
<keyword evidence="5" id="KW-0804">Transcription</keyword>
<dbReference type="InterPro" id="IPR037171">
    <property type="entry name" value="NagB/RpiA_transferase-like"/>
</dbReference>
<comment type="function">
    <text evidence="6">Repressor of the lactose catabolism operon. Galactose-6-phosphate is the inducer.</text>
</comment>
<name>A0A0N0CWC4_9BACI</name>
<evidence type="ECO:0000256" key="4">
    <source>
        <dbReference type="ARBA" id="ARBA00023125"/>
    </source>
</evidence>
<evidence type="ECO:0000256" key="3">
    <source>
        <dbReference type="ARBA" id="ARBA00023015"/>
    </source>
</evidence>
<dbReference type="Pfam" id="PF08220">
    <property type="entry name" value="HTH_DeoR"/>
    <property type="match status" value="1"/>
</dbReference>
<dbReference type="SUPFAM" id="SSF46785">
    <property type="entry name" value="Winged helix' DNA-binding domain"/>
    <property type="match status" value="1"/>
</dbReference>
<dbReference type="GO" id="GO:0003700">
    <property type="term" value="F:DNA-binding transcription factor activity"/>
    <property type="evidence" value="ECO:0007669"/>
    <property type="project" value="InterPro"/>
</dbReference>
<dbReference type="InterPro" id="IPR014036">
    <property type="entry name" value="DeoR-like_C"/>
</dbReference>
<accession>A0A0N0CWC4</accession>
<evidence type="ECO:0000256" key="6">
    <source>
        <dbReference type="ARBA" id="ARBA00024937"/>
    </source>
</evidence>
<keyword evidence="2" id="KW-0678">Repressor</keyword>
<keyword evidence="9" id="KW-1185">Reference proteome</keyword>
<dbReference type="SUPFAM" id="SSF100950">
    <property type="entry name" value="NagB/RpiA/CoA transferase-like"/>
    <property type="match status" value="1"/>
</dbReference>
<comment type="caution">
    <text evidence="8">The sequence shown here is derived from an EMBL/GenBank/DDBJ whole genome shotgun (WGS) entry which is preliminary data.</text>
</comment>
<dbReference type="InterPro" id="IPR036390">
    <property type="entry name" value="WH_DNA-bd_sf"/>
</dbReference>
<evidence type="ECO:0000256" key="5">
    <source>
        <dbReference type="ARBA" id="ARBA00023163"/>
    </source>
</evidence>
<evidence type="ECO:0000256" key="1">
    <source>
        <dbReference type="ARBA" id="ARBA00021390"/>
    </source>
</evidence>
<gene>
    <name evidence="8" type="ORF">ADM90_06280</name>
</gene>
<dbReference type="PROSITE" id="PS00894">
    <property type="entry name" value="HTH_DEOR_1"/>
    <property type="match status" value="1"/>
</dbReference>
<proteinExistence type="predicted"/>
<dbReference type="Pfam" id="PF00455">
    <property type="entry name" value="DeoRC"/>
    <property type="match status" value="1"/>
</dbReference>
<dbReference type="InterPro" id="IPR001034">
    <property type="entry name" value="DeoR_HTH"/>
</dbReference>
<evidence type="ECO:0000256" key="2">
    <source>
        <dbReference type="ARBA" id="ARBA00022491"/>
    </source>
</evidence>
<dbReference type="Gene3D" id="1.10.10.10">
    <property type="entry name" value="Winged helix-like DNA-binding domain superfamily/Winged helix DNA-binding domain"/>
    <property type="match status" value="1"/>
</dbReference>
<reference evidence="8 9" key="1">
    <citation type="submission" date="2015-07" db="EMBL/GenBank/DDBJ databases">
        <title>Genome sequencing project for genomic taxonomy and phylogenomics of Bacillus-like bacteria.</title>
        <authorList>
            <person name="Liu B."/>
            <person name="Wang J."/>
            <person name="Zhu Y."/>
            <person name="Liu G."/>
            <person name="Chen Q."/>
            <person name="Chen Z."/>
            <person name="Che J."/>
            <person name="Ge C."/>
            <person name="Shi H."/>
            <person name="Pan Z."/>
            <person name="Liu X."/>
        </authorList>
    </citation>
    <scope>NUCLEOTIDE SEQUENCE [LARGE SCALE GENOMIC DNA]</scope>
    <source>
        <strain evidence="8 9">DSM 54</strain>
    </source>
</reference>